<dbReference type="Proteomes" id="UP000087766">
    <property type="component" value="Chromosome 2"/>
</dbReference>
<accession>A0A1S3TI96</accession>
<evidence type="ECO:0000313" key="3">
    <source>
        <dbReference type="RefSeq" id="XP_014493487.1"/>
    </source>
</evidence>
<reference evidence="3" key="2">
    <citation type="submission" date="2025-08" db="UniProtKB">
        <authorList>
            <consortium name="RefSeq"/>
        </authorList>
    </citation>
    <scope>IDENTIFICATION</scope>
    <source>
        <tissue evidence="3">Leaf</tissue>
    </source>
</reference>
<proteinExistence type="predicted"/>
<dbReference type="GeneID" id="106755787"/>
<dbReference type="OrthoDB" id="1435900at2759"/>
<organism evidence="2 3">
    <name type="scientific">Vigna radiata var. radiata</name>
    <name type="common">Mung bean</name>
    <name type="synonym">Phaseolus aureus</name>
    <dbReference type="NCBI Taxonomy" id="3916"/>
    <lineage>
        <taxon>Eukaryota</taxon>
        <taxon>Viridiplantae</taxon>
        <taxon>Streptophyta</taxon>
        <taxon>Embryophyta</taxon>
        <taxon>Tracheophyta</taxon>
        <taxon>Spermatophyta</taxon>
        <taxon>Magnoliopsida</taxon>
        <taxon>eudicotyledons</taxon>
        <taxon>Gunneridae</taxon>
        <taxon>Pentapetalae</taxon>
        <taxon>rosids</taxon>
        <taxon>fabids</taxon>
        <taxon>Fabales</taxon>
        <taxon>Fabaceae</taxon>
        <taxon>Papilionoideae</taxon>
        <taxon>50 kb inversion clade</taxon>
        <taxon>NPAAA clade</taxon>
        <taxon>indigoferoid/millettioid clade</taxon>
        <taxon>Phaseoleae</taxon>
        <taxon>Vigna</taxon>
    </lineage>
</organism>
<dbReference type="KEGG" id="vra:106755787"/>
<name>A0A1S3TI96_VIGRR</name>
<protein>
    <submittedName>
        <fullName evidence="3">Uncharacterized protein LOC106755787</fullName>
    </submittedName>
</protein>
<evidence type="ECO:0000256" key="1">
    <source>
        <dbReference type="SAM" id="MobiDB-lite"/>
    </source>
</evidence>
<feature type="region of interest" description="Disordered" evidence="1">
    <location>
        <begin position="149"/>
        <end position="177"/>
    </location>
</feature>
<evidence type="ECO:0000313" key="2">
    <source>
        <dbReference type="Proteomes" id="UP000087766"/>
    </source>
</evidence>
<dbReference type="AlphaFoldDB" id="A0A1S3TI96"/>
<keyword evidence="2" id="KW-1185">Reference proteome</keyword>
<dbReference type="PANTHER" id="PTHR33264:SF25">
    <property type="entry name" value="PROTEIN, PUTATIVE-RELATED"/>
    <property type="match status" value="1"/>
</dbReference>
<sequence length="177" mass="19609">MVHQVVLPPKPVQNRRRRGVGEAAGGGAAECAAVCCCFPCVVVHIAVLAVYKVPKKLVLKAARKRRHGLLRNNKNNDDNNSSSINPLVVNKGNDIVVLHPHRASSVDLWSYGVEDTRLEEFFRQLPENEMDEDEEGFEKEMWARFAGTGSGGASLSANRNSEPDRSSLCTYKIRRLP</sequence>
<reference evidence="2" key="1">
    <citation type="journal article" date="2014" name="Nat. Commun.">
        <title>Genome sequence of mungbean and insights into evolution within Vigna species.</title>
        <authorList>
            <person name="Kang Y.J."/>
            <person name="Kim S.K."/>
            <person name="Kim M.Y."/>
            <person name="Lestari P."/>
            <person name="Kim K.H."/>
            <person name="Ha B.K."/>
            <person name="Jun T.H."/>
            <person name="Hwang W.J."/>
            <person name="Lee T."/>
            <person name="Lee J."/>
            <person name="Shim S."/>
            <person name="Yoon M.Y."/>
            <person name="Jang Y.E."/>
            <person name="Han K.S."/>
            <person name="Taeprayoon P."/>
            <person name="Yoon N."/>
            <person name="Somta P."/>
            <person name="Tanya P."/>
            <person name="Kim K.S."/>
            <person name="Gwag J.G."/>
            <person name="Moon J.K."/>
            <person name="Lee Y.H."/>
            <person name="Park B.S."/>
            <person name="Bombarely A."/>
            <person name="Doyle J.J."/>
            <person name="Jackson S.A."/>
            <person name="Schafleitner R."/>
            <person name="Srinives P."/>
            <person name="Varshney R.K."/>
            <person name="Lee S.H."/>
        </authorList>
    </citation>
    <scope>NUCLEOTIDE SEQUENCE [LARGE SCALE GENOMIC DNA]</scope>
    <source>
        <strain evidence="2">cv. VC1973A</strain>
    </source>
</reference>
<dbReference type="PANTHER" id="PTHR33264">
    <property type="entry name" value="EXPRESSED PROTEIN"/>
    <property type="match status" value="1"/>
</dbReference>
<dbReference type="RefSeq" id="XP_014493487.1">
    <property type="nucleotide sequence ID" value="XM_014638001.2"/>
</dbReference>
<gene>
    <name evidence="3" type="primary">LOC106755787</name>
</gene>